<protein>
    <recommendedName>
        <fullName evidence="3">Integrase</fullName>
    </recommendedName>
</protein>
<gene>
    <name evidence="1" type="ORF">HNP84_001122</name>
</gene>
<keyword evidence="2" id="KW-1185">Reference proteome</keyword>
<comment type="caution">
    <text evidence="1">The sequence shown here is derived from an EMBL/GenBank/DDBJ whole genome shotgun (WGS) entry which is preliminary data.</text>
</comment>
<evidence type="ECO:0000313" key="2">
    <source>
        <dbReference type="Proteomes" id="UP000578449"/>
    </source>
</evidence>
<name>A0A840NYZ0_9ACTN</name>
<evidence type="ECO:0008006" key="3">
    <source>
        <dbReference type="Google" id="ProtNLM"/>
    </source>
</evidence>
<reference evidence="1 2" key="1">
    <citation type="submission" date="2020-08" db="EMBL/GenBank/DDBJ databases">
        <title>Genomic Encyclopedia of Type Strains, Phase IV (KMG-IV): sequencing the most valuable type-strain genomes for metagenomic binning, comparative biology and taxonomic classification.</title>
        <authorList>
            <person name="Goeker M."/>
        </authorList>
    </citation>
    <scope>NUCLEOTIDE SEQUENCE [LARGE SCALE GENOMIC DNA]</scope>
    <source>
        <strain evidence="1 2">DSM 45615</strain>
    </source>
</reference>
<sequence>MKGISGRYSHVTEAMRTRLVKGLQRYWERAREAAR</sequence>
<accession>A0A840NYZ0</accession>
<dbReference type="AlphaFoldDB" id="A0A840NYZ0"/>
<dbReference type="Proteomes" id="UP000578449">
    <property type="component" value="Unassembled WGS sequence"/>
</dbReference>
<evidence type="ECO:0000313" key="1">
    <source>
        <dbReference type="EMBL" id="MBB5131416.1"/>
    </source>
</evidence>
<proteinExistence type="predicted"/>
<organism evidence="1 2">
    <name type="scientific">Thermocatellispora tengchongensis</name>
    <dbReference type="NCBI Taxonomy" id="1073253"/>
    <lineage>
        <taxon>Bacteria</taxon>
        <taxon>Bacillati</taxon>
        <taxon>Actinomycetota</taxon>
        <taxon>Actinomycetes</taxon>
        <taxon>Streptosporangiales</taxon>
        <taxon>Streptosporangiaceae</taxon>
        <taxon>Thermocatellispora</taxon>
    </lineage>
</organism>
<dbReference type="EMBL" id="JACHGN010000002">
    <property type="protein sequence ID" value="MBB5131416.1"/>
    <property type="molecule type" value="Genomic_DNA"/>
</dbReference>